<feature type="signal peptide" evidence="2">
    <location>
        <begin position="1"/>
        <end position="24"/>
    </location>
</feature>
<dbReference type="InterPro" id="IPR008979">
    <property type="entry name" value="Galactose-bd-like_sf"/>
</dbReference>
<dbReference type="InterPro" id="IPR005674">
    <property type="entry name" value="CocE/Ser_esterase"/>
</dbReference>
<dbReference type="Proteomes" id="UP000058074">
    <property type="component" value="Chromosome"/>
</dbReference>
<dbReference type="InterPro" id="IPR029058">
    <property type="entry name" value="AB_hydrolase_fold"/>
</dbReference>
<dbReference type="SMART" id="SM00939">
    <property type="entry name" value="PepX_C"/>
    <property type="match status" value="1"/>
</dbReference>
<reference evidence="4 5" key="1">
    <citation type="journal article" date="2015" name="Genome Announc.">
        <title>Complete Genome Sequence of Polypropylene Glycol- and Polyethylene Glycol-Degrading Sphingopyxis macrogoltabida Strain EY-1.</title>
        <authorList>
            <person name="Ohtsubo Y."/>
            <person name="Nagata Y."/>
            <person name="Numata M."/>
            <person name="Tsuchikane K."/>
            <person name="Hosoyama A."/>
            <person name="Yamazoe A."/>
            <person name="Tsuda M."/>
            <person name="Fujita N."/>
            <person name="Kawai F."/>
        </authorList>
    </citation>
    <scope>NUCLEOTIDE SEQUENCE [LARGE SCALE GENOMIC DNA]</scope>
    <source>
        <strain evidence="4 5">EY-1</strain>
    </source>
</reference>
<dbReference type="OrthoDB" id="9806163at2"/>
<evidence type="ECO:0000256" key="2">
    <source>
        <dbReference type="SAM" id="SignalP"/>
    </source>
</evidence>
<accession>A0A0N9UX12</accession>
<dbReference type="Pfam" id="PF08530">
    <property type="entry name" value="PepX_C"/>
    <property type="match status" value="1"/>
</dbReference>
<dbReference type="Gene3D" id="2.60.120.260">
    <property type="entry name" value="Galactose-binding domain-like"/>
    <property type="match status" value="1"/>
</dbReference>
<dbReference type="EMBL" id="CP012700">
    <property type="protein sequence ID" value="ALH80080.1"/>
    <property type="molecule type" value="Genomic_DNA"/>
</dbReference>
<feature type="domain" description="Xaa-Pro dipeptidyl-peptidase C-terminal" evidence="3">
    <location>
        <begin position="338"/>
        <end position="590"/>
    </location>
</feature>
<dbReference type="RefSeq" id="WP_054587462.1">
    <property type="nucleotide sequence ID" value="NZ_CP012700.1"/>
</dbReference>
<evidence type="ECO:0000313" key="4">
    <source>
        <dbReference type="EMBL" id="ALH80080.1"/>
    </source>
</evidence>
<dbReference type="SUPFAM" id="SSF53474">
    <property type="entry name" value="alpha/beta-Hydrolases"/>
    <property type="match status" value="1"/>
</dbReference>
<name>A0A0N9UX12_SPHMC</name>
<dbReference type="AlphaFoldDB" id="A0A0N9UX12"/>
<feature type="chain" id="PRO_5006039127" description="Xaa-Pro dipeptidyl-peptidase C-terminal domain-containing protein" evidence="2">
    <location>
        <begin position="25"/>
        <end position="600"/>
    </location>
</feature>
<proteinExistence type="predicted"/>
<dbReference type="GO" id="GO:0008239">
    <property type="term" value="F:dipeptidyl-peptidase activity"/>
    <property type="evidence" value="ECO:0007669"/>
    <property type="project" value="InterPro"/>
</dbReference>
<keyword evidence="2" id="KW-0732">Signal</keyword>
<dbReference type="PATRIC" id="fig|33050.5.peg.1415"/>
<sequence length="600" mass="67779">MNRREYLLSATSILTLAAAPGAKAAMAGAGDAAVQPIFSSQMKYEVRILMHDGVHLGATLYLPRGLTTPRPTIFALTPYTADGYHAEGVDFSRNGYPFLAVDTRGRGDSDGEFAPFGTEPEDGHDIVEWLIQQPFFNGKVGMCGLSWVGYTQWATVRGYPKGLATTIPSAPAFAGFDFPIRYNIFFNFAGGQWMTFVKGNTRRNNVFADEGWGTEYLRFLEAGLPFRKMPEFFGFESKPFQQWVDHPRQDEYYDRLNPSPEQFAELTMPVLSLCGIYDGDQLGTLEFHRQHLKYAGSNANHYLVIGPWGHDEVRNPTAEFYGIKVGQASVLDMKKLHRDWYAFAMEDGPRPEFLKKKFAYYVMVADKWRYADRIEDATARYETFHLHSSGNPDNVYASGTLKPTPATKAQPDHYIYDPRDLSGLRLEASLTEWHTTGQTLVAATAGGKLIYHSEPFEQDTEVTGFFKFNASIAIDTPDTDFMVSIYEIAPDGSSLFLTEQHKRARHREGLRTERLIATQEPLRYDFDGFFFISRLIKKGCRLRLVVKPNHDLKWQKNYNSGKPVADETMADARTVTVRLYHDATRPSTLSIPIGQPEDQA</sequence>
<dbReference type="KEGG" id="smag:AN936_06795"/>
<dbReference type="Gene3D" id="1.10.3020.10">
    <property type="entry name" value="alpha-amino acid ester hydrolase ( Helical cap domain)"/>
    <property type="match status" value="1"/>
</dbReference>
<gene>
    <name evidence="4" type="ORF">AN936_06795</name>
</gene>
<dbReference type="SUPFAM" id="SSF49785">
    <property type="entry name" value="Galactose-binding domain-like"/>
    <property type="match status" value="1"/>
</dbReference>
<organism evidence="4 5">
    <name type="scientific">Sphingopyxis macrogoltabida</name>
    <name type="common">Sphingomonas macrogoltabidus</name>
    <dbReference type="NCBI Taxonomy" id="33050"/>
    <lineage>
        <taxon>Bacteria</taxon>
        <taxon>Pseudomonadati</taxon>
        <taxon>Pseudomonadota</taxon>
        <taxon>Alphaproteobacteria</taxon>
        <taxon>Sphingomonadales</taxon>
        <taxon>Sphingomonadaceae</taxon>
        <taxon>Sphingopyxis</taxon>
    </lineage>
</organism>
<evidence type="ECO:0000313" key="5">
    <source>
        <dbReference type="Proteomes" id="UP000058074"/>
    </source>
</evidence>
<protein>
    <recommendedName>
        <fullName evidence="3">Xaa-Pro dipeptidyl-peptidase C-terminal domain-containing protein</fullName>
    </recommendedName>
</protein>
<dbReference type="NCBIfam" id="TIGR00976">
    <property type="entry name" value="CocE_NonD"/>
    <property type="match status" value="1"/>
</dbReference>
<dbReference type="InterPro" id="IPR013736">
    <property type="entry name" value="Xaa-Pro_dipept_C"/>
</dbReference>
<dbReference type="Gene3D" id="3.40.50.1820">
    <property type="entry name" value="alpha/beta hydrolase"/>
    <property type="match status" value="1"/>
</dbReference>
<evidence type="ECO:0000256" key="1">
    <source>
        <dbReference type="ARBA" id="ARBA00022801"/>
    </source>
</evidence>
<keyword evidence="1" id="KW-0378">Hydrolase</keyword>
<dbReference type="InterPro" id="IPR000383">
    <property type="entry name" value="Xaa-Pro-like_dom"/>
</dbReference>
<dbReference type="Pfam" id="PF02129">
    <property type="entry name" value="Peptidase_S15"/>
    <property type="match status" value="1"/>
</dbReference>
<evidence type="ECO:0000259" key="3">
    <source>
        <dbReference type="SMART" id="SM00939"/>
    </source>
</evidence>